<gene>
    <name evidence="1" type="ORF">DWV08_15645</name>
    <name evidence="2" type="ORF">DXU92_10265</name>
</gene>
<name>A0A345YSK5_9MICO</name>
<sequence length="192" mass="20430">MTSVESAGSSGHVTWDGTSSAVGTIRDLLVVQASTGVLRLVLQQLTLREHGREVGVHESMDAIVDVGGNLVVVPIGRSVRADPAVSARLDAALAQLRDELRADLGAPVDSLEMVSDADGTRRVMMLLHAEVAPQEIADGTHPALHGGAFHIRHHAPALEDLRDRLSAPPPSLLGRLRARVRSAVRGRPRALR</sequence>
<dbReference type="EMBL" id="CP031356">
    <property type="protein sequence ID" value="AXK46907.1"/>
    <property type="molecule type" value="Genomic_DNA"/>
</dbReference>
<dbReference type="Proteomes" id="UP000254236">
    <property type="component" value="Chromosome"/>
</dbReference>
<protein>
    <submittedName>
        <fullName evidence="2">Uncharacterized protein</fullName>
    </submittedName>
</protein>
<evidence type="ECO:0000313" key="2">
    <source>
        <dbReference type="EMBL" id="RRR22622.1"/>
    </source>
</evidence>
<evidence type="ECO:0000313" key="1">
    <source>
        <dbReference type="EMBL" id="AXK46907.1"/>
    </source>
</evidence>
<evidence type="ECO:0000313" key="3">
    <source>
        <dbReference type="Proteomes" id="UP000254236"/>
    </source>
</evidence>
<organism evidence="2 4">
    <name type="scientific">Brachybacterium saurashtrense</name>
    <dbReference type="NCBI Taxonomy" id="556288"/>
    <lineage>
        <taxon>Bacteria</taxon>
        <taxon>Bacillati</taxon>
        <taxon>Actinomycetota</taxon>
        <taxon>Actinomycetes</taxon>
        <taxon>Micrococcales</taxon>
        <taxon>Dermabacteraceae</taxon>
        <taxon>Brachybacterium</taxon>
    </lineage>
</organism>
<dbReference type="OrthoDB" id="4793928at2"/>
<reference evidence="1 3" key="1">
    <citation type="submission" date="2018-07" db="EMBL/GenBank/DDBJ databases">
        <title>Brachybacterium saurashtrense DSM 23186 genome sequence.</title>
        <authorList>
            <person name="Guo L."/>
        </authorList>
    </citation>
    <scope>NUCLEOTIDE SEQUENCE [LARGE SCALE GENOMIC DNA]</scope>
    <source>
        <strain evidence="1 3">DSM 23186</strain>
    </source>
</reference>
<dbReference type="EMBL" id="QSWH01000004">
    <property type="protein sequence ID" value="RRR22622.1"/>
    <property type="molecule type" value="Genomic_DNA"/>
</dbReference>
<dbReference type="KEGG" id="bsau:DWV08_15645"/>
<keyword evidence="3" id="KW-1185">Reference proteome</keyword>
<proteinExistence type="predicted"/>
<evidence type="ECO:0000313" key="4">
    <source>
        <dbReference type="Proteomes" id="UP000282185"/>
    </source>
</evidence>
<dbReference type="AlphaFoldDB" id="A0A345YSK5"/>
<dbReference type="RefSeq" id="WP_115414654.1">
    <property type="nucleotide sequence ID" value="NZ_CP031356.1"/>
</dbReference>
<dbReference type="Proteomes" id="UP000282185">
    <property type="component" value="Unassembled WGS sequence"/>
</dbReference>
<reference evidence="2 4" key="2">
    <citation type="submission" date="2018-08" db="EMBL/GenBank/DDBJ databases">
        <title>Brachybacterium saurashtrense DSM 23186.</title>
        <authorList>
            <person name="Li Y."/>
        </authorList>
    </citation>
    <scope>NUCLEOTIDE SEQUENCE [LARGE SCALE GENOMIC DNA]</scope>
    <source>
        <strain evidence="2 4">DSM 23186</strain>
    </source>
</reference>
<accession>A0A345YSK5</accession>